<accession>A0A141SDK3</accession>
<protein>
    <recommendedName>
        <fullName evidence="3">Ycf37</fullName>
    </recommendedName>
</protein>
<dbReference type="InterPro" id="IPR019734">
    <property type="entry name" value="TPR_rpt"/>
</dbReference>
<geneLocation type="plastid" evidence="2"/>
<feature type="repeat" description="TPR" evidence="1">
    <location>
        <begin position="85"/>
        <end position="118"/>
    </location>
</feature>
<dbReference type="GeneID" id="27215862"/>
<reference evidence="2" key="1">
    <citation type="submission" date="2015-07" db="EMBL/GenBank/DDBJ databases">
        <title>Reconstructing the complex evolutionary history of mobile plasmids in red algal genomes.</title>
        <authorList>
            <person name="Lee J."/>
            <person name="Kim K.M."/>
            <person name="Yang E.C."/>
            <person name="Miller K.A."/>
            <person name="Boo S.M."/>
            <person name="Bhattacharya D."/>
            <person name="Yoon H.S."/>
        </authorList>
    </citation>
    <scope>NUCLEOTIDE SEQUENCE</scope>
</reference>
<evidence type="ECO:0000313" key="2">
    <source>
        <dbReference type="EMBL" id="AMK96371.1"/>
    </source>
</evidence>
<dbReference type="SUPFAM" id="SSF48452">
    <property type="entry name" value="TPR-like"/>
    <property type="match status" value="1"/>
</dbReference>
<name>A0A141SDK3_GELEL</name>
<keyword evidence="1" id="KW-0802">TPR repeat</keyword>
<sequence>MIIIYLMLIIPICFFLTKEIKNIITSLLIIQRNTYLLNRSNSLSNIHQEKILSLAQAYISRKQWLNCIIILEEYLNESISNIDLIEIYKCIGFCYFSKEFYPLAEDYYKKGLEKFPSNIECLQNLRHIYSKNKLNDPIKLKNADCRLNLLQTNILRSG</sequence>
<dbReference type="RefSeq" id="YP_009244129.1">
    <property type="nucleotide sequence ID" value="NC_029858.1"/>
</dbReference>
<dbReference type="AlphaFoldDB" id="A0A141SDK3"/>
<organism evidence="2">
    <name type="scientific">Gelidium elegans</name>
    <name type="common">Red alga</name>
    <dbReference type="NCBI Taxonomy" id="37200"/>
    <lineage>
        <taxon>Eukaryota</taxon>
        <taxon>Rhodophyta</taxon>
        <taxon>Florideophyceae</taxon>
        <taxon>Rhodymeniophycidae</taxon>
        <taxon>Gelidiales</taxon>
        <taxon>Gelidiaceae</taxon>
        <taxon>Gelidium</taxon>
    </lineage>
</organism>
<dbReference type="EMBL" id="KT266786">
    <property type="protein sequence ID" value="AMK96371.1"/>
    <property type="molecule type" value="Genomic_DNA"/>
</dbReference>
<dbReference type="SMART" id="SM00028">
    <property type="entry name" value="TPR"/>
    <property type="match status" value="1"/>
</dbReference>
<gene>
    <name evidence="2" type="primary">ycf37</name>
    <name evidence="2" type="ORF">Gele_120</name>
</gene>
<proteinExistence type="predicted"/>
<dbReference type="PROSITE" id="PS50005">
    <property type="entry name" value="TPR"/>
    <property type="match status" value="1"/>
</dbReference>
<evidence type="ECO:0008006" key="3">
    <source>
        <dbReference type="Google" id="ProtNLM"/>
    </source>
</evidence>
<dbReference type="InterPro" id="IPR011990">
    <property type="entry name" value="TPR-like_helical_dom_sf"/>
</dbReference>
<keyword evidence="2" id="KW-0934">Plastid</keyword>
<dbReference type="Gene3D" id="1.25.40.10">
    <property type="entry name" value="Tetratricopeptide repeat domain"/>
    <property type="match status" value="1"/>
</dbReference>
<evidence type="ECO:0000256" key="1">
    <source>
        <dbReference type="PROSITE-ProRule" id="PRU00339"/>
    </source>
</evidence>